<keyword evidence="8" id="KW-1185">Reference proteome</keyword>
<reference evidence="7 8" key="1">
    <citation type="journal article" date="2018" name="Front. Microbiol.">
        <title>Genomic and genetic insights into a cosmopolitan fungus, Paecilomyces variotii (Eurotiales).</title>
        <authorList>
            <person name="Urquhart A.S."/>
            <person name="Mondo S.J."/>
            <person name="Makela M.R."/>
            <person name="Hane J.K."/>
            <person name="Wiebenga A."/>
            <person name="He G."/>
            <person name="Mihaltcheva S."/>
            <person name="Pangilinan J."/>
            <person name="Lipzen A."/>
            <person name="Barry K."/>
            <person name="de Vries R.P."/>
            <person name="Grigoriev I.V."/>
            <person name="Idnurm A."/>
        </authorList>
    </citation>
    <scope>NUCLEOTIDE SEQUENCE [LARGE SCALE GENOMIC DNA]</scope>
    <source>
        <strain evidence="7 8">CBS 101075</strain>
    </source>
</reference>
<protein>
    <submittedName>
        <fullName evidence="7">Uncharacterized protein</fullName>
    </submittedName>
</protein>
<feature type="region of interest" description="Disordered" evidence="5">
    <location>
        <begin position="284"/>
        <end position="350"/>
    </location>
</feature>
<evidence type="ECO:0000256" key="3">
    <source>
        <dbReference type="ARBA" id="ARBA00022989"/>
    </source>
</evidence>
<comment type="subcellular location">
    <subcellularLocation>
        <location evidence="1">Membrane</location>
        <topology evidence="1">Single-pass membrane protein</topology>
    </subcellularLocation>
</comment>
<dbReference type="EMBL" id="RCNU01000004">
    <property type="protein sequence ID" value="RWQ96027.1"/>
    <property type="molecule type" value="Genomic_DNA"/>
</dbReference>
<evidence type="ECO:0000256" key="4">
    <source>
        <dbReference type="ARBA" id="ARBA00023136"/>
    </source>
</evidence>
<keyword evidence="3 6" id="KW-1133">Transmembrane helix</keyword>
<accession>A0A443HW16</accession>
<feature type="compositionally biased region" description="Pro residues" evidence="5">
    <location>
        <begin position="232"/>
        <end position="250"/>
    </location>
</feature>
<keyword evidence="4 6" id="KW-0472">Membrane</keyword>
<dbReference type="PANTHER" id="PTHR15549">
    <property type="entry name" value="PAIRED IMMUNOGLOBULIN-LIKE TYPE 2 RECEPTOR"/>
    <property type="match status" value="1"/>
</dbReference>
<organism evidence="7 8">
    <name type="scientific">Byssochlamys spectabilis</name>
    <name type="common">Paecilomyces variotii</name>
    <dbReference type="NCBI Taxonomy" id="264951"/>
    <lineage>
        <taxon>Eukaryota</taxon>
        <taxon>Fungi</taxon>
        <taxon>Dikarya</taxon>
        <taxon>Ascomycota</taxon>
        <taxon>Pezizomycotina</taxon>
        <taxon>Eurotiomycetes</taxon>
        <taxon>Eurotiomycetidae</taxon>
        <taxon>Eurotiales</taxon>
        <taxon>Thermoascaceae</taxon>
        <taxon>Paecilomyces</taxon>
    </lineage>
</organism>
<gene>
    <name evidence="7" type="ORF">C8Q69DRAFT_228294</name>
</gene>
<evidence type="ECO:0000256" key="5">
    <source>
        <dbReference type="SAM" id="MobiDB-lite"/>
    </source>
</evidence>
<dbReference type="RefSeq" id="XP_028485672.1">
    <property type="nucleotide sequence ID" value="XM_028626367.1"/>
</dbReference>
<keyword evidence="2 6" id="KW-0812">Transmembrane</keyword>
<dbReference type="GeneID" id="39595644"/>
<dbReference type="AlphaFoldDB" id="A0A443HW16"/>
<evidence type="ECO:0000313" key="8">
    <source>
        <dbReference type="Proteomes" id="UP000283841"/>
    </source>
</evidence>
<feature type="region of interest" description="Disordered" evidence="5">
    <location>
        <begin position="228"/>
        <end position="253"/>
    </location>
</feature>
<evidence type="ECO:0000256" key="2">
    <source>
        <dbReference type="ARBA" id="ARBA00022692"/>
    </source>
</evidence>
<dbReference type="Proteomes" id="UP000283841">
    <property type="component" value="Unassembled WGS sequence"/>
</dbReference>
<evidence type="ECO:0000256" key="1">
    <source>
        <dbReference type="ARBA" id="ARBA00004167"/>
    </source>
</evidence>
<dbReference type="PANTHER" id="PTHR15549:SF30">
    <property type="entry name" value="MID2 DOMAIN-CONTAINING PROTEIN"/>
    <property type="match status" value="1"/>
</dbReference>
<sequence>MDSEGRSPAFGETDSTTEQAPNCDGFQKVPCFRSPTLGSTTSLGPDFTVTTPTASLNSLSSLPQTASYSFVGTLTDPPSVTSSPNTVGLETPTAATITSTIAPVYTTETSPSETAPSDSSPHPNTKTTIAIVVPVVVGSVAIIIAIVAFLLWRRRRNSKANKNNRAAPGPEMSREAGPVFLPGNNGDRGQMDVGWSHAAFRESVPPTYQHHNISTPIIQSTTASEVTLMHSPLPPSNVPSPPPPPPPPPRYSTISARERSQMYNDERHSILTIENLAALHGWEGSEDTRGVRDSRDEGAQSPFRDPSDGTSIISPVSDIDSPTARRHGNGDEDSLVSSLGDEHRGSHRMQ</sequence>
<feature type="compositionally biased region" description="Low complexity" evidence="5">
    <location>
        <begin position="311"/>
        <end position="322"/>
    </location>
</feature>
<evidence type="ECO:0000313" key="7">
    <source>
        <dbReference type="EMBL" id="RWQ96027.1"/>
    </source>
</evidence>
<evidence type="ECO:0000256" key="6">
    <source>
        <dbReference type="SAM" id="Phobius"/>
    </source>
</evidence>
<dbReference type="GO" id="GO:0016020">
    <property type="term" value="C:membrane"/>
    <property type="evidence" value="ECO:0007669"/>
    <property type="project" value="UniProtKB-SubCell"/>
</dbReference>
<feature type="transmembrane region" description="Helical" evidence="6">
    <location>
        <begin position="129"/>
        <end position="152"/>
    </location>
</feature>
<feature type="region of interest" description="Disordered" evidence="5">
    <location>
        <begin position="1"/>
        <end position="28"/>
    </location>
</feature>
<name>A0A443HW16_BYSSP</name>
<feature type="compositionally biased region" description="Basic and acidic residues" evidence="5">
    <location>
        <begin position="286"/>
        <end position="298"/>
    </location>
</feature>
<comment type="caution">
    <text evidence="7">The sequence shown here is derived from an EMBL/GenBank/DDBJ whole genome shotgun (WGS) entry which is preliminary data.</text>
</comment>
<dbReference type="InterPro" id="IPR051694">
    <property type="entry name" value="Immunoregulatory_rcpt-like"/>
</dbReference>
<dbReference type="VEuPathDB" id="FungiDB:C8Q69DRAFT_228294"/>
<dbReference type="GO" id="GO:0071944">
    <property type="term" value="C:cell periphery"/>
    <property type="evidence" value="ECO:0007669"/>
    <property type="project" value="UniProtKB-ARBA"/>
</dbReference>
<feature type="region of interest" description="Disordered" evidence="5">
    <location>
        <begin position="160"/>
        <end position="192"/>
    </location>
</feature>
<proteinExistence type="predicted"/>